<dbReference type="Proteomes" id="UP000252139">
    <property type="component" value="Unassembled WGS sequence"/>
</dbReference>
<evidence type="ECO:0000256" key="1">
    <source>
        <dbReference type="PROSITE-ProRule" id="PRU00047"/>
    </source>
</evidence>
<name>A0A367J2L9_RHIAZ</name>
<keyword evidence="1" id="KW-0862">Zinc</keyword>
<evidence type="ECO:0000313" key="5">
    <source>
        <dbReference type="Proteomes" id="UP000252139"/>
    </source>
</evidence>
<keyword evidence="1" id="KW-0479">Metal-binding</keyword>
<dbReference type="GO" id="GO:0003676">
    <property type="term" value="F:nucleic acid binding"/>
    <property type="evidence" value="ECO:0007669"/>
    <property type="project" value="InterPro"/>
</dbReference>
<dbReference type="SUPFAM" id="SSF57756">
    <property type="entry name" value="Retrovirus zinc finger-like domains"/>
    <property type="match status" value="1"/>
</dbReference>
<keyword evidence="5" id="KW-1185">Reference proteome</keyword>
<dbReference type="STRING" id="86630.A0A367J2L9"/>
<dbReference type="AlphaFoldDB" id="A0A367J2L9"/>
<dbReference type="Pfam" id="PF03732">
    <property type="entry name" value="Retrotrans_gag"/>
    <property type="match status" value="1"/>
</dbReference>
<dbReference type="InterPro" id="IPR036875">
    <property type="entry name" value="Znf_CCHC_sf"/>
</dbReference>
<evidence type="ECO:0000256" key="2">
    <source>
        <dbReference type="SAM" id="MobiDB-lite"/>
    </source>
</evidence>
<evidence type="ECO:0000259" key="3">
    <source>
        <dbReference type="PROSITE" id="PS50158"/>
    </source>
</evidence>
<feature type="region of interest" description="Disordered" evidence="2">
    <location>
        <begin position="192"/>
        <end position="211"/>
    </location>
</feature>
<dbReference type="EMBL" id="PJQL01002438">
    <property type="protein sequence ID" value="RCH84187.1"/>
    <property type="molecule type" value="Genomic_DNA"/>
</dbReference>
<feature type="compositionally biased region" description="Polar residues" evidence="2">
    <location>
        <begin position="192"/>
        <end position="207"/>
    </location>
</feature>
<proteinExistence type="predicted"/>
<keyword evidence="1" id="KW-0863">Zinc-finger</keyword>
<feature type="region of interest" description="Disordered" evidence="2">
    <location>
        <begin position="283"/>
        <end position="303"/>
    </location>
</feature>
<dbReference type="GO" id="GO:0008270">
    <property type="term" value="F:zinc ion binding"/>
    <property type="evidence" value="ECO:0007669"/>
    <property type="project" value="UniProtKB-KW"/>
</dbReference>
<comment type="caution">
    <text evidence="4">The sequence shown here is derived from an EMBL/GenBank/DDBJ whole genome shotgun (WGS) entry which is preliminary data.</text>
</comment>
<dbReference type="Pfam" id="PF00098">
    <property type="entry name" value="zf-CCHC"/>
    <property type="match status" value="1"/>
</dbReference>
<protein>
    <recommendedName>
        <fullName evidence="3">CCHC-type domain-containing protein</fullName>
    </recommendedName>
</protein>
<dbReference type="InterPro" id="IPR001878">
    <property type="entry name" value="Znf_CCHC"/>
</dbReference>
<dbReference type="Gene3D" id="4.10.60.10">
    <property type="entry name" value="Zinc finger, CCHC-type"/>
    <property type="match status" value="1"/>
</dbReference>
<dbReference type="SMART" id="SM00343">
    <property type="entry name" value="ZnF_C2HC"/>
    <property type="match status" value="1"/>
</dbReference>
<dbReference type="PANTHER" id="PTHR33223:SF6">
    <property type="entry name" value="CCHC-TYPE DOMAIN-CONTAINING PROTEIN"/>
    <property type="match status" value="1"/>
</dbReference>
<dbReference type="OrthoDB" id="2220849at2759"/>
<reference evidence="4 5" key="1">
    <citation type="journal article" date="2018" name="G3 (Bethesda)">
        <title>Phylogenetic and Phylogenomic Definition of Rhizopus Species.</title>
        <authorList>
            <person name="Gryganskyi A.P."/>
            <person name="Golan J."/>
            <person name="Dolatabadi S."/>
            <person name="Mondo S."/>
            <person name="Robb S."/>
            <person name="Idnurm A."/>
            <person name="Muszewska A."/>
            <person name="Steczkiewicz K."/>
            <person name="Masonjones S."/>
            <person name="Liao H.L."/>
            <person name="Gajdeczka M.T."/>
            <person name="Anike F."/>
            <person name="Vuek A."/>
            <person name="Anishchenko I.M."/>
            <person name="Voigt K."/>
            <person name="de Hoog G.S."/>
            <person name="Smith M.E."/>
            <person name="Heitman J."/>
            <person name="Vilgalys R."/>
            <person name="Stajich J.E."/>
        </authorList>
    </citation>
    <scope>NUCLEOTIDE SEQUENCE [LARGE SCALE GENOMIC DNA]</scope>
    <source>
        <strain evidence="4 5">CBS 357.93</strain>
    </source>
</reference>
<accession>A0A367J2L9</accession>
<sequence length="303" mass="33988">MKFLNEPRNFSGETTKSGNKGLEDVSTAAKVWLNRLERLRFTAKLEDDDILLIAGDHLIGKAEKWWYVVGSKVKTWNEFVDVFKKDYVPNLNDQWWYELSHIKQGSTESVVDFALRMKELLSLVDNNVSEFQVRLFLMGIHPHIACEIEKTSTPKDLNEAIQAATKIERTLSKYEGRMDTIAGVHSSRLSATDSFTGTRSTQSNASDGVNLGDDHSIASTLAGLVKGMEQLRINLVQLQEQQRPANRTTGYNGSPTACYYCKEEGHRKIDCPKLKERMNSNLMATGSNAVPLGNGSGKEQERL</sequence>
<organism evidence="4 5">
    <name type="scientific">Rhizopus azygosporus</name>
    <name type="common">Rhizopus microsporus var. azygosporus</name>
    <dbReference type="NCBI Taxonomy" id="86630"/>
    <lineage>
        <taxon>Eukaryota</taxon>
        <taxon>Fungi</taxon>
        <taxon>Fungi incertae sedis</taxon>
        <taxon>Mucoromycota</taxon>
        <taxon>Mucoromycotina</taxon>
        <taxon>Mucoromycetes</taxon>
        <taxon>Mucorales</taxon>
        <taxon>Mucorineae</taxon>
        <taxon>Rhizopodaceae</taxon>
        <taxon>Rhizopus</taxon>
    </lineage>
</organism>
<dbReference type="PANTHER" id="PTHR33223">
    <property type="entry name" value="CCHC-TYPE DOMAIN-CONTAINING PROTEIN"/>
    <property type="match status" value="1"/>
</dbReference>
<gene>
    <name evidence="4" type="ORF">CU097_008107</name>
</gene>
<feature type="domain" description="CCHC-type" evidence="3">
    <location>
        <begin position="258"/>
        <end position="273"/>
    </location>
</feature>
<dbReference type="PROSITE" id="PS50158">
    <property type="entry name" value="ZF_CCHC"/>
    <property type="match status" value="1"/>
</dbReference>
<dbReference type="InterPro" id="IPR005162">
    <property type="entry name" value="Retrotrans_gag_dom"/>
</dbReference>
<evidence type="ECO:0000313" key="4">
    <source>
        <dbReference type="EMBL" id="RCH84187.1"/>
    </source>
</evidence>